<evidence type="ECO:0000259" key="7">
    <source>
        <dbReference type="Pfam" id="PF00155"/>
    </source>
</evidence>
<dbReference type="InterPro" id="IPR015421">
    <property type="entry name" value="PyrdxlP-dep_Trfase_major"/>
</dbReference>
<dbReference type="InterPro" id="IPR015424">
    <property type="entry name" value="PyrdxlP-dep_Trfase"/>
</dbReference>
<comment type="cofactor">
    <cofactor evidence="1">
        <name>pyridoxal 5'-phosphate</name>
        <dbReference type="ChEBI" id="CHEBI:597326"/>
    </cofactor>
</comment>
<keyword evidence="4" id="KW-0808">Transferase</keyword>
<organism evidence="8 9">
    <name type="scientific">Bifiguratus adelaidae</name>
    <dbReference type="NCBI Taxonomy" id="1938954"/>
    <lineage>
        <taxon>Eukaryota</taxon>
        <taxon>Fungi</taxon>
        <taxon>Fungi incertae sedis</taxon>
        <taxon>Mucoromycota</taxon>
        <taxon>Mucoromycotina</taxon>
        <taxon>Endogonomycetes</taxon>
        <taxon>Endogonales</taxon>
        <taxon>Endogonales incertae sedis</taxon>
        <taxon>Bifiguratus</taxon>
    </lineage>
</organism>
<dbReference type="PANTHER" id="PTHR46383:SF1">
    <property type="entry name" value="ASPARTATE AMINOTRANSFERASE"/>
    <property type="match status" value="1"/>
</dbReference>
<dbReference type="OrthoDB" id="2108at2759"/>
<evidence type="ECO:0000313" key="9">
    <source>
        <dbReference type="Proteomes" id="UP000242875"/>
    </source>
</evidence>
<dbReference type="AlphaFoldDB" id="A0A261XWI6"/>
<name>A0A261XWI6_9FUNG</name>
<feature type="domain" description="Aminotransferase class I/classII large" evidence="7">
    <location>
        <begin position="117"/>
        <end position="423"/>
    </location>
</feature>
<gene>
    <name evidence="8" type="ORF">BZG36_04674</name>
</gene>
<evidence type="ECO:0000256" key="6">
    <source>
        <dbReference type="RuleBase" id="RU000487"/>
    </source>
</evidence>
<sequence length="750" mass="83759">MATPTTEKLANKIKHTFYDVAQEVVREIRSERESKSHQMLRAAPGNANRADAVDHDMHTHGIEHPASTGVIYVMDRAMANGFTYGDDSWANFGQGAPEVGHIEGCRDKPSSIALPLDALEYAPTAGIKPLREAVANLYNDLYRKDKVSKYTYENICIVPGGRAGLTRVAAAVGDINVGYFLPEYTAYEQMLGVFRRFCPIPTTLDEESKYHIDTATIRKEITGRGLGLVVASNPRNPTGQVIEDGELRDLVALAKERHTTLVMDEFYSAYIYSHDEAENGRMVSTYVNADPVIIIDGLTKNFRLPGWRICWIVGPKDVISSMQSCGSFLEGGANHPLQLAAIPLVNAAVYKEEAKHLQIHFRAKRDYVLRRLEEIGFNIKVKPVATFYIWLDLKQLKAPVDVGLNFFEECLKEKVILVPGIFFDINVSSIYGTEDRIVLDIGSLYIKCGLSGEPRPRHIIPVYAQTGFSKEKHGAMHSVEGQCKELYTTSLFLPDPWEDDDFSGIHETTYTTDTVTAMSAMESVESPTASHADIQFSRIETQLSQLLRSIYFDYLLTDPKSRKVTICESPLLPVQLKQLIAKILFQHFHAPSISFAPIHFLAILSTGRTTGLVVDVGNLETIVLPVYLSRPLFPYIKTSLLAGKAFTLSLRRLLLSFGRIIPDSSLHSELATQYPLTPSILTRNLLEDIKVRLCIVSPLMAADKSIMRDLNEVQIHQTYADLSTATNIRLQITVKEDVLYDDQKILSIGD</sequence>
<dbReference type="Gene3D" id="3.30.420.40">
    <property type="match status" value="2"/>
</dbReference>
<evidence type="ECO:0000256" key="5">
    <source>
        <dbReference type="ARBA" id="ARBA00022898"/>
    </source>
</evidence>
<dbReference type="Pfam" id="PF00022">
    <property type="entry name" value="Actin"/>
    <property type="match status" value="1"/>
</dbReference>
<evidence type="ECO:0000313" key="8">
    <source>
        <dbReference type="EMBL" id="OZJ02736.1"/>
    </source>
</evidence>
<dbReference type="PANTHER" id="PTHR46383">
    <property type="entry name" value="ASPARTATE AMINOTRANSFERASE"/>
    <property type="match status" value="1"/>
</dbReference>
<dbReference type="GO" id="GO:0030170">
    <property type="term" value="F:pyridoxal phosphate binding"/>
    <property type="evidence" value="ECO:0007669"/>
    <property type="project" value="InterPro"/>
</dbReference>
<dbReference type="Pfam" id="PF00155">
    <property type="entry name" value="Aminotran_1_2"/>
    <property type="match status" value="1"/>
</dbReference>
<evidence type="ECO:0000256" key="4">
    <source>
        <dbReference type="ARBA" id="ARBA00022679"/>
    </source>
</evidence>
<comment type="similarity">
    <text evidence="2">Belongs to the class-I pyridoxal-phosphate-dependent aminotransferase family.</text>
</comment>
<proteinExistence type="inferred from homology"/>
<reference evidence="8 9" key="1">
    <citation type="journal article" date="2017" name="Mycologia">
        <title>Bifiguratus adelaidae, gen. et sp. nov., a new member of Mucoromycotina in endophytic and soil-dwelling habitats.</title>
        <authorList>
            <person name="Torres-Cruz T.J."/>
            <person name="Billingsley Tobias T.L."/>
            <person name="Almatruk M."/>
            <person name="Hesse C."/>
            <person name="Kuske C.R."/>
            <person name="Desiro A."/>
            <person name="Benucci G.M."/>
            <person name="Bonito G."/>
            <person name="Stajich J.E."/>
            <person name="Dunlap C."/>
            <person name="Arnold A.E."/>
            <person name="Porras-Alfaro A."/>
        </authorList>
    </citation>
    <scope>NUCLEOTIDE SEQUENCE [LARGE SCALE GENOMIC DNA]</scope>
    <source>
        <strain evidence="8 9">AZ0501</strain>
    </source>
</reference>
<dbReference type="Gene3D" id="3.90.640.10">
    <property type="entry name" value="Actin, Chain A, domain 4"/>
    <property type="match status" value="1"/>
</dbReference>
<comment type="similarity">
    <text evidence="6">Belongs to the actin family.</text>
</comment>
<keyword evidence="3" id="KW-0032">Aminotransferase</keyword>
<dbReference type="InterPro" id="IPR004000">
    <property type="entry name" value="Actin"/>
</dbReference>
<dbReference type="SUPFAM" id="SSF53383">
    <property type="entry name" value="PLP-dependent transferases"/>
    <property type="match status" value="1"/>
</dbReference>
<dbReference type="SUPFAM" id="SSF53067">
    <property type="entry name" value="Actin-like ATPase domain"/>
    <property type="match status" value="2"/>
</dbReference>
<dbReference type="Gene3D" id="3.40.640.10">
    <property type="entry name" value="Type I PLP-dependent aspartate aminotransferase-like (Major domain)"/>
    <property type="match status" value="1"/>
</dbReference>
<feature type="non-terminal residue" evidence="8">
    <location>
        <position position="750"/>
    </location>
</feature>
<dbReference type="GO" id="GO:0006520">
    <property type="term" value="P:amino acid metabolic process"/>
    <property type="evidence" value="ECO:0007669"/>
    <property type="project" value="InterPro"/>
</dbReference>
<dbReference type="GO" id="GO:0008483">
    <property type="term" value="F:transaminase activity"/>
    <property type="evidence" value="ECO:0007669"/>
    <property type="project" value="UniProtKB-KW"/>
</dbReference>
<dbReference type="EMBL" id="MVBO01000128">
    <property type="protein sequence ID" value="OZJ02736.1"/>
    <property type="molecule type" value="Genomic_DNA"/>
</dbReference>
<protein>
    <recommendedName>
        <fullName evidence="7">Aminotransferase class I/classII large domain-containing protein</fullName>
    </recommendedName>
</protein>
<dbReference type="InterPro" id="IPR004839">
    <property type="entry name" value="Aminotransferase_I/II_large"/>
</dbReference>
<accession>A0A261XWI6</accession>
<dbReference type="CDD" id="cd00609">
    <property type="entry name" value="AAT_like"/>
    <property type="match status" value="1"/>
</dbReference>
<dbReference type="InterPro" id="IPR050596">
    <property type="entry name" value="AspAT/PAT-like"/>
</dbReference>
<evidence type="ECO:0000256" key="2">
    <source>
        <dbReference type="ARBA" id="ARBA00007441"/>
    </source>
</evidence>
<keyword evidence="5" id="KW-0663">Pyridoxal phosphate</keyword>
<keyword evidence="9" id="KW-1185">Reference proteome</keyword>
<dbReference type="SMART" id="SM00268">
    <property type="entry name" value="ACTIN"/>
    <property type="match status" value="1"/>
</dbReference>
<evidence type="ECO:0000256" key="3">
    <source>
        <dbReference type="ARBA" id="ARBA00022576"/>
    </source>
</evidence>
<dbReference type="Proteomes" id="UP000242875">
    <property type="component" value="Unassembled WGS sequence"/>
</dbReference>
<dbReference type="InterPro" id="IPR043129">
    <property type="entry name" value="ATPase_NBD"/>
</dbReference>
<evidence type="ECO:0000256" key="1">
    <source>
        <dbReference type="ARBA" id="ARBA00001933"/>
    </source>
</evidence>
<comment type="caution">
    <text evidence="8">The sequence shown here is derived from an EMBL/GenBank/DDBJ whole genome shotgun (WGS) entry which is preliminary data.</text>
</comment>